<dbReference type="PANTHER" id="PTHR43814:SF1">
    <property type="entry name" value="ARGININOSUCCINATE LYASE"/>
    <property type="match status" value="1"/>
</dbReference>
<keyword evidence="4" id="KW-1185">Reference proteome</keyword>
<evidence type="ECO:0000259" key="2">
    <source>
        <dbReference type="Pfam" id="PF14698"/>
    </source>
</evidence>
<dbReference type="KEGG" id="cdet:87942572"/>
<dbReference type="Proteomes" id="UP001322277">
    <property type="component" value="Chromosome 4"/>
</dbReference>
<dbReference type="GeneID" id="87942572"/>
<dbReference type="SUPFAM" id="SSF48557">
    <property type="entry name" value="L-aspartase-like"/>
    <property type="match status" value="1"/>
</dbReference>
<feature type="domain" description="Argininosuccinate lyase C-terminal" evidence="2">
    <location>
        <begin position="1"/>
        <end position="56"/>
    </location>
</feature>
<dbReference type="GO" id="GO:0004056">
    <property type="term" value="F:argininosuccinate lyase activity"/>
    <property type="evidence" value="ECO:0007669"/>
    <property type="project" value="InterPro"/>
</dbReference>
<proteinExistence type="inferred from homology"/>
<comment type="similarity">
    <text evidence="1">Belongs to the lyase 1 family. Argininosuccinate lyase subfamily.</text>
</comment>
<name>A0AAX4ICE5_9PEZI</name>
<evidence type="ECO:0000256" key="1">
    <source>
        <dbReference type="ARBA" id="ARBA00010755"/>
    </source>
</evidence>
<dbReference type="GO" id="GO:0005829">
    <property type="term" value="C:cytosol"/>
    <property type="evidence" value="ECO:0007669"/>
    <property type="project" value="TreeGrafter"/>
</dbReference>
<dbReference type="EMBL" id="CP137308">
    <property type="protein sequence ID" value="WQF81055.1"/>
    <property type="molecule type" value="Genomic_DNA"/>
</dbReference>
<evidence type="ECO:0000313" key="3">
    <source>
        <dbReference type="EMBL" id="WQF81055.1"/>
    </source>
</evidence>
<sequence length="105" mass="11958">MLATDVAYYIVRKGVPFRETHHISDRCVALSEKTDIPMNDLSYEQLKTVNERPRADCRSAGFPGITWVYSGEERKDKNSARHNGYDLGPPGQSRVLFYMVNGSEF</sequence>
<dbReference type="Gene3D" id="1.10.40.30">
    <property type="entry name" value="Fumarase/aspartase (C-terminal domain)"/>
    <property type="match status" value="1"/>
</dbReference>
<dbReference type="Pfam" id="PF14698">
    <property type="entry name" value="ASL_C2"/>
    <property type="match status" value="1"/>
</dbReference>
<dbReference type="RefSeq" id="XP_062778279.1">
    <property type="nucleotide sequence ID" value="XM_062922228.1"/>
</dbReference>
<dbReference type="InterPro" id="IPR009049">
    <property type="entry name" value="Argininosuccinate_lyase"/>
</dbReference>
<protein>
    <submittedName>
        <fullName evidence="3">L-Aspartase, argininosuccinate lyase</fullName>
    </submittedName>
</protein>
<dbReference type="FunFam" id="1.10.40.30:FF:000001">
    <property type="entry name" value="Argininosuccinate lyase"/>
    <property type="match status" value="1"/>
</dbReference>
<dbReference type="GO" id="GO:0042450">
    <property type="term" value="P:L-arginine biosynthetic process via ornithine"/>
    <property type="evidence" value="ECO:0007669"/>
    <property type="project" value="InterPro"/>
</dbReference>
<accession>A0AAX4ICE5</accession>
<dbReference type="InterPro" id="IPR029419">
    <property type="entry name" value="Arg_succ_lyase_C"/>
</dbReference>
<keyword evidence="3" id="KW-0456">Lyase</keyword>
<dbReference type="AlphaFoldDB" id="A0AAX4ICE5"/>
<organism evidence="3 4">
    <name type="scientific">Colletotrichum destructivum</name>
    <dbReference type="NCBI Taxonomy" id="34406"/>
    <lineage>
        <taxon>Eukaryota</taxon>
        <taxon>Fungi</taxon>
        <taxon>Dikarya</taxon>
        <taxon>Ascomycota</taxon>
        <taxon>Pezizomycotina</taxon>
        <taxon>Sordariomycetes</taxon>
        <taxon>Hypocreomycetidae</taxon>
        <taxon>Glomerellales</taxon>
        <taxon>Glomerellaceae</taxon>
        <taxon>Colletotrichum</taxon>
        <taxon>Colletotrichum destructivum species complex</taxon>
    </lineage>
</organism>
<evidence type="ECO:0000313" key="4">
    <source>
        <dbReference type="Proteomes" id="UP001322277"/>
    </source>
</evidence>
<dbReference type="InterPro" id="IPR008948">
    <property type="entry name" value="L-Aspartase-like"/>
</dbReference>
<dbReference type="PANTHER" id="PTHR43814">
    <property type="entry name" value="ARGININOSUCCINATE LYASE"/>
    <property type="match status" value="1"/>
</dbReference>
<reference evidence="4" key="1">
    <citation type="journal article" date="2023" name="bioRxiv">
        <title>Complete genome of the Medicago anthracnose fungus, Colletotrichum destructivum, reveals a mini-chromosome-like region within a core chromosome.</title>
        <authorList>
            <person name="Lapalu N."/>
            <person name="Simon A."/>
            <person name="Lu A."/>
            <person name="Plaumann P.-L."/>
            <person name="Amselem J."/>
            <person name="Pigne S."/>
            <person name="Auger A."/>
            <person name="Koch C."/>
            <person name="Dallery J.-F."/>
            <person name="O'Connell R.J."/>
        </authorList>
    </citation>
    <scope>NUCLEOTIDE SEQUENCE [LARGE SCALE GENOMIC DNA]</scope>
    <source>
        <strain evidence="4">CBS 520.97</strain>
    </source>
</reference>
<gene>
    <name evidence="3" type="ORF">CDEST_06069</name>
</gene>